<evidence type="ECO:0000313" key="22">
    <source>
        <dbReference type="Proteomes" id="UP000265515"/>
    </source>
</evidence>
<feature type="compositionally biased region" description="Low complexity" evidence="19">
    <location>
        <begin position="462"/>
        <end position="498"/>
    </location>
</feature>
<keyword evidence="4" id="KW-0808">Transferase</keyword>
<keyword evidence="14" id="KW-0175">Coiled coil</keyword>
<dbReference type="Gene3D" id="1.20.920.30">
    <property type="match status" value="1"/>
</dbReference>
<dbReference type="PANTHER" id="PTHR22878">
    <property type="entry name" value="DYNEIN HEAVY CHAIN 6, AXONEMAL-LIKE-RELATED"/>
    <property type="match status" value="1"/>
</dbReference>
<evidence type="ECO:0000256" key="1">
    <source>
        <dbReference type="ARBA" id="ARBA00004430"/>
    </source>
</evidence>
<keyword evidence="7" id="KW-0540">Nuclease</keyword>
<evidence type="ECO:0000256" key="9">
    <source>
        <dbReference type="ARBA" id="ARBA00022759"/>
    </source>
</evidence>
<dbReference type="SUPFAM" id="SSF56672">
    <property type="entry name" value="DNA/RNA polymerases"/>
    <property type="match status" value="2"/>
</dbReference>
<dbReference type="Pfam" id="PF17852">
    <property type="entry name" value="Dynein_AAA_lid"/>
    <property type="match status" value="1"/>
</dbReference>
<dbReference type="Pfam" id="PF17921">
    <property type="entry name" value="Integrase_H2C2"/>
    <property type="match status" value="1"/>
</dbReference>
<dbReference type="GO" id="GO:0008233">
    <property type="term" value="F:peptidase activity"/>
    <property type="evidence" value="ECO:0007669"/>
    <property type="project" value="UniProtKB-KW"/>
</dbReference>
<dbReference type="CDD" id="cd01647">
    <property type="entry name" value="RT_LTR"/>
    <property type="match status" value="2"/>
</dbReference>
<dbReference type="InterPro" id="IPR027417">
    <property type="entry name" value="P-loop_NTPase"/>
</dbReference>
<dbReference type="GO" id="GO:0051959">
    <property type="term" value="F:dynein light intermediate chain binding"/>
    <property type="evidence" value="ECO:0007669"/>
    <property type="project" value="InterPro"/>
</dbReference>
<feature type="compositionally biased region" description="Pro residues" evidence="19">
    <location>
        <begin position="2254"/>
        <end position="2267"/>
    </location>
</feature>
<dbReference type="Gene3D" id="3.30.70.270">
    <property type="match status" value="3"/>
</dbReference>
<dbReference type="GO" id="GO:0006508">
    <property type="term" value="P:proteolysis"/>
    <property type="evidence" value="ECO:0007669"/>
    <property type="project" value="UniProtKB-KW"/>
</dbReference>
<reference evidence="21 22" key="1">
    <citation type="journal article" date="2018" name="Cell">
        <title>The Chara Genome: Secondary Complexity and Implications for Plant Terrestrialization.</title>
        <authorList>
            <person name="Nishiyama T."/>
            <person name="Sakayama H."/>
            <person name="Vries J.D."/>
            <person name="Buschmann H."/>
            <person name="Saint-Marcoux D."/>
            <person name="Ullrich K.K."/>
            <person name="Haas F.B."/>
            <person name="Vanderstraeten L."/>
            <person name="Becker D."/>
            <person name="Lang D."/>
            <person name="Vosolsobe S."/>
            <person name="Rombauts S."/>
            <person name="Wilhelmsson P.K.I."/>
            <person name="Janitza P."/>
            <person name="Kern R."/>
            <person name="Heyl A."/>
            <person name="Rumpler F."/>
            <person name="Villalobos L.I.A.C."/>
            <person name="Clay J.M."/>
            <person name="Skokan R."/>
            <person name="Toyoda A."/>
            <person name="Suzuki Y."/>
            <person name="Kagoshima H."/>
            <person name="Schijlen E."/>
            <person name="Tajeshwar N."/>
            <person name="Catarino B."/>
            <person name="Hetherington A.J."/>
            <person name="Saltykova A."/>
            <person name="Bonnot C."/>
            <person name="Breuninger H."/>
            <person name="Symeonidi A."/>
            <person name="Radhakrishnan G.V."/>
            <person name="Van Nieuwerburgh F."/>
            <person name="Deforce D."/>
            <person name="Chang C."/>
            <person name="Karol K.G."/>
            <person name="Hedrich R."/>
            <person name="Ulvskov P."/>
            <person name="Glockner G."/>
            <person name="Delwiche C.F."/>
            <person name="Petrasek J."/>
            <person name="Van de Peer Y."/>
            <person name="Friml J."/>
            <person name="Beilby M."/>
            <person name="Dolan L."/>
            <person name="Kohara Y."/>
            <person name="Sugano S."/>
            <person name="Fujiyama A."/>
            <person name="Delaux P.-M."/>
            <person name="Quint M."/>
            <person name="TheiBen G."/>
            <person name="Hagemann M."/>
            <person name="Harholt J."/>
            <person name="Dunand C."/>
            <person name="Zachgo S."/>
            <person name="Langdale J."/>
            <person name="Maumus F."/>
            <person name="Straeten D.V.D."/>
            <person name="Gould S.B."/>
            <person name="Rensing S.A."/>
        </authorList>
    </citation>
    <scope>NUCLEOTIDE SEQUENCE [LARGE SCALE GENOMIC DNA]</scope>
    <source>
        <strain evidence="21 22">S276</strain>
    </source>
</reference>
<keyword evidence="11" id="KW-0067">ATP-binding</keyword>
<evidence type="ECO:0000256" key="13">
    <source>
        <dbReference type="ARBA" id="ARBA00023017"/>
    </source>
</evidence>
<dbReference type="GO" id="GO:0003964">
    <property type="term" value="F:RNA-directed DNA polymerase activity"/>
    <property type="evidence" value="ECO:0007669"/>
    <property type="project" value="UniProtKB-KW"/>
</dbReference>
<dbReference type="GO" id="GO:0004519">
    <property type="term" value="F:endonuclease activity"/>
    <property type="evidence" value="ECO:0007669"/>
    <property type="project" value="UniProtKB-KW"/>
</dbReference>
<dbReference type="GO" id="GO:0005524">
    <property type="term" value="F:ATP binding"/>
    <property type="evidence" value="ECO:0007669"/>
    <property type="project" value="UniProtKB-KW"/>
</dbReference>
<keyword evidence="10" id="KW-0378">Hydrolase</keyword>
<dbReference type="InterPro" id="IPR024743">
    <property type="entry name" value="Dynein_HC_stalk"/>
</dbReference>
<dbReference type="InterPro" id="IPR043157">
    <property type="entry name" value="Dynein_AAA1S"/>
</dbReference>
<dbReference type="Gene3D" id="1.20.920.60">
    <property type="match status" value="1"/>
</dbReference>
<dbReference type="FunFam" id="1.10.8.710:FF:000004">
    <property type="entry name" value="Dynein axonemal heavy chain 6"/>
    <property type="match status" value="1"/>
</dbReference>
<evidence type="ECO:0000259" key="20">
    <source>
        <dbReference type="PROSITE" id="PS50878"/>
    </source>
</evidence>
<keyword evidence="22" id="KW-1185">Reference proteome</keyword>
<evidence type="ECO:0000256" key="11">
    <source>
        <dbReference type="ARBA" id="ARBA00022840"/>
    </source>
</evidence>
<dbReference type="InterPro" id="IPR041588">
    <property type="entry name" value="Integrase_H2C2"/>
</dbReference>
<dbReference type="FunFam" id="1.20.920.30:FF:000002">
    <property type="entry name" value="Dynein axonemal heavy chain 3"/>
    <property type="match status" value="1"/>
</dbReference>
<evidence type="ECO:0000256" key="3">
    <source>
        <dbReference type="ARBA" id="ARBA00022670"/>
    </source>
</evidence>
<feature type="domain" description="Reverse transcriptase" evidence="20">
    <location>
        <begin position="2421"/>
        <end position="2600"/>
    </location>
</feature>
<dbReference type="PANTHER" id="PTHR22878:SF68">
    <property type="entry name" value="DYNEIN HEAVY CHAIN 6, AXONEMAL-LIKE"/>
    <property type="match status" value="1"/>
</dbReference>
<dbReference type="SUPFAM" id="SSF52540">
    <property type="entry name" value="P-loop containing nucleoside triphosphate hydrolases"/>
    <property type="match status" value="4"/>
</dbReference>
<dbReference type="InterPro" id="IPR000477">
    <property type="entry name" value="RT_dom"/>
</dbReference>
<dbReference type="PROSITE" id="PS50878">
    <property type="entry name" value="RT_POL"/>
    <property type="match status" value="2"/>
</dbReference>
<dbReference type="EMBL" id="BFEA01000001">
    <property type="protein sequence ID" value="GBG58663.1"/>
    <property type="molecule type" value="Genomic_DNA"/>
</dbReference>
<dbReference type="GO" id="GO:0045505">
    <property type="term" value="F:dynein intermediate chain binding"/>
    <property type="evidence" value="ECO:0007669"/>
    <property type="project" value="InterPro"/>
</dbReference>
<evidence type="ECO:0000256" key="6">
    <source>
        <dbReference type="ARBA" id="ARBA00022701"/>
    </source>
</evidence>
<dbReference type="InterPro" id="IPR041373">
    <property type="entry name" value="RT_RNaseH"/>
</dbReference>
<keyword evidence="12" id="KW-0695">RNA-directed DNA polymerase</keyword>
<keyword evidence="8" id="KW-0547">Nucleotide-binding</keyword>
<evidence type="ECO:0000256" key="2">
    <source>
        <dbReference type="ARBA" id="ARBA00022490"/>
    </source>
</evidence>
<evidence type="ECO:0000313" key="21">
    <source>
        <dbReference type="EMBL" id="GBG58663.1"/>
    </source>
</evidence>
<dbReference type="Gene3D" id="1.10.472.130">
    <property type="match status" value="1"/>
</dbReference>
<feature type="region of interest" description="Disordered" evidence="19">
    <location>
        <begin position="2250"/>
        <end position="2271"/>
    </location>
</feature>
<evidence type="ECO:0000256" key="15">
    <source>
        <dbReference type="ARBA" id="ARBA00023069"/>
    </source>
</evidence>
<evidence type="ECO:0000256" key="14">
    <source>
        <dbReference type="ARBA" id="ARBA00023054"/>
    </source>
</evidence>
<dbReference type="Pfam" id="PF12780">
    <property type="entry name" value="AAA_8"/>
    <property type="match status" value="1"/>
</dbReference>
<dbReference type="Pfam" id="PF12774">
    <property type="entry name" value="AAA_6"/>
    <property type="match status" value="1"/>
</dbReference>
<dbReference type="FunFam" id="3.30.70.270:FF:000020">
    <property type="entry name" value="Transposon Tf2-6 polyprotein-like Protein"/>
    <property type="match status" value="1"/>
</dbReference>
<protein>
    <recommendedName>
        <fullName evidence="20">Reverse transcriptase domain-containing protein</fullName>
    </recommendedName>
</protein>
<evidence type="ECO:0000256" key="19">
    <source>
        <dbReference type="SAM" id="MobiDB-lite"/>
    </source>
</evidence>
<evidence type="ECO:0000256" key="18">
    <source>
        <dbReference type="ARBA" id="ARBA00023273"/>
    </source>
</evidence>
<evidence type="ECO:0000256" key="16">
    <source>
        <dbReference type="ARBA" id="ARBA00023175"/>
    </source>
</evidence>
<sequence length="3174" mass="354019">MGKFFAGLAQCGAWACLDEFNRIDIEVLSVIAQQLLTIQHALRAGMPRFFFEGREIKLVPTCGVFITMNPGYAGRTELPDNLKVLFRPVSMMIPDYALVAEVMLFSEGFTNARSLSRKMVKLYKLASEQLSQQDHYDFGMRAVKSVLVMAGALKRASPNLNEDVVLIRAMKDSNVPKFLAEDVLLFLGIIADLFPGITLPEQDYGELQSAVEDSIDSGGLQRVPAFILKVIQLYETMNVRFGVMAVGPTGGGKTTCYRTLQAAQTLLRLRGHPSPTFQATYTYVLNPKCINIGKLYGEYDLLTGEWTDGLASSIIRQCASETSLARKWVVFDGPVDAIWIESMNTVLDDNCMLCLPNGERIKLNSVTMRMLFEVQDLAVASPATVSRCGMVYVPPEDLGWRPLVRSWLQRLGGGGGGVTTPRSREARAQQQQQQQSGGEADPSVQESTGSLTAPAAGGGGSAAAAADPAAPAVGSGSAPGAGSAAAGASPSDTPLALGAAGGVVGSPGEAGSGADGPSAQLDKGQKQQQQGEGEGGKGETVASNLPVVPPNVIEYLWVLFDTWMDPALKVVRKHRREAIPSVDINLVESMTRLFQALCKPVGPLNLEAEGDIAQAMLHKTFAFSLIWTVGANLDHKGMELFDEFFRRECEPLAILPGIGSVYDYSIDYRQQLWGSWEDLMSPFVYKSETPFFQMLVPTIDTTRYSFLLSIYLTVQRPVLFGGVTGVGKTAIITDLMNRDRDTKGYVPIFLNFSAQTTSKASQELIESKLEKKRKTKYGAPAGKRIVLFVDDVNMPAREKFGAQPPVELLRQFLDMKGFYDLDKLFWKEVEDVTLIAACAPPGGGRNEVTPRFFRHFSMLSVPPPSDVALRTIFNAILGGFLQIFPAEVKGLAKVIVEATVEVYNRLSQELLPTPAKSHYTFNLRDVSKVFQGILMVRPIDCGNKKSFTTLWIHENMRVFHDRLINAEDKRYFTEMVHELMRRFLDETGNHDDIFVNQFILFGDFLRPGAVGDERHYEQQEAAEAERQRLANEAAAQAQRTAEADATARDRRNAANAEALIQNENQWTTLLQGMLFVLTDEQAAPTPAEVERNNLANLMLSMMKAVMWSNTMMQVNLLVERQLRQKQQQDTATLTTVLHAAATQQQQQHQLLNTTLTRVNNIEAQASAATGCTTDTAKQLGECIDHVVNLIGELGDFTSPGTISRTVAAIKTDITKVQSRPEAATKAYKMPRFNIGKFDDYNKTDALTWWQTFLTEASCHSVPAEDMMKALYLQLIGGAQAWMNHTAANLGCTIAQLHTHIPWKQFEQMWHTRFMVHNVVKAAMNDVYSSSQGNMPTRDWTIKWQKIVTTPGFDLSFPSQQSEFFSQSCAGLRSALGNEHDYASFQAILDRANLVIQTDDKAANERQSQPQYVAKQGYQRPTHNNAVVPDEPINLHAAAASSSDGVVAALPSKCSKRVWKNKAIQATASTGTGQQPWTTYNITKEVFDLRQRADHLVNFHDRTVHIRDRNRVLVPCTVATPHTSIACRVVSVARIRNAIARNNIEEMGLVFLHALPSPDGPAASPPDPRISHLLDEYRDVFEAPTGTVPDRPIRHGITLEAGVVPPCGCIYRMSEEKLEVLRAQLDDLLDKGWIRPSCSPYGAPVLFVRKKNKDLRLCIDYRKLNAQTVKNAGPLPRIDDLLERLGGATYVSKLDLKSGYHQIEIQPQDRYKTAFKTRYGHFEWVVMPFGLTNAPTTFQAAMTTEFRDLLDRTILIYLDDILVYSRTLDEHLVRAGLCSLSFTPFFGVLQNAAGLITDMKKLGSSLEDYLADYNMANTNQMKLVFFRDAIDHIARLARILRQPRGHAMLVGVGGSGKQSVTRLAAYMEDHQCFQIELTRIYGSVEFREDLKKLYRIAGVVGKCVTFLFTDTQIVDESFLEDINNLLNSGEVPGLFASDEKEKIILDVRQYVIDKGLPETREVMFATFLWRARENLHVVLCMSPVGDTFRARCRQFPSLINCSTIDWFNEWPEEALLSVSKNFLQNLDLGSPEICEKMSFMCVEIHTTVGETAERFYQELRRRFYTTPKSYLDLINLYIQLLGEKRTEMTLAHDRLLNGLNKLKETNELVDTMKAELNALQPILAEKTEVTNVLLQQVTKDEEAASKARFPRPAPYQSPSYLLPIPSVAATSSNAAPVQPAAASPAAPPCGPGVQSVAPPPPGPAPTYSAVAQSPASCSPRRQNGGAPLIRLSDIPLYDGTGIRVSFIGTTAIPRTDPPPPEPSVPTPSPSITVTSPRQFAHFIRQDDVTFFMVNVTDLLHYDPPCPDAELIPLEPDPPSISMAPISTPVPLPSVESTPSSRADADAEELARYTTDLEPAVRELIREYHDVFPSSFSYAGIPPMRDVEHSIQLVPDYRAHHQAPYRLSIPEATELKRQLEELLRLGFIEPSNSPWGAPVLFARKADGTLRLCIDYRGLNRYTVKNNYPMPRSDELFDRLAGNRFFMKIDLRSGYHQIRVAAADQPKTAFRSRFGHYEFTVMSFGLTNAPATFQRAMNDIFRDILEQYVIVYLDDILVYSRILEEHLRHLRDVLDHLRRHGFYAKLSKCRFAQHKVDFLGHYVSDQGLHMDDAKITAIAEWPTPTSAKQLRSFLGLTSYYSNFIRGYARYSYVLTSTLLRKNPPWAWTPLHADAFCALKKAVTCAPVLHLPDFDRPFILTTDASDFAVGAVLSQVFPSSPDSSHPRIPRFPLPTPTTASRLTPTRPATDEPSIDYSPTIAEDGTVESRSGDCPIAFYSRQLLPAEINYTADEREVLAVVYDARHWRHYLHGVPFTVRTENSVVQAFLTKSKLTPRQARWWRDLSEFSFTTEHIKGETNWVADALSRRPDHDQEHIQLSSISVTTVHHSVIDEFRTQYRHCPDYRDIHATLRNGKTVPNYSLGDYGLVYWHGSQGTREPRICVPSTGQLRVRAVAEFHDQVAAGHMGFHKMLARVSRLYVWPKRKGFVKDYVAECPTCLEVKDNVAREEAEVKKQASQTQAIKDDAQKDLDEALPALEAALEALNALNKNDITEIKSFTKPPALVQTTLEAVCVLLQEKTDWDTAKRIMGDVGFIKRLVEFNKDGISTATMKKLAKYIEDPQFTPELVAKQSNAAKSLCMWVRAMDVYAKVAKVVEPKRQVPQRRSWSYGAAASANLA</sequence>
<dbReference type="Gene3D" id="3.40.50.300">
    <property type="entry name" value="P-loop containing nucleotide triphosphate hydrolases"/>
    <property type="match status" value="4"/>
</dbReference>
<dbReference type="Gramene" id="GBG58663">
    <property type="protein sequence ID" value="GBG58663"/>
    <property type="gene ID" value="CBR_g64"/>
</dbReference>
<dbReference type="InterPro" id="IPR041466">
    <property type="entry name" value="Dynein_AAA5_ext"/>
</dbReference>
<evidence type="ECO:0000256" key="8">
    <source>
        <dbReference type="ARBA" id="ARBA00022741"/>
    </source>
</evidence>
<keyword evidence="15" id="KW-0969">Cilium</keyword>
<keyword evidence="5" id="KW-0548">Nucleotidyltransferase</keyword>
<feature type="compositionally biased region" description="Polar residues" evidence="19">
    <location>
        <begin position="2210"/>
        <end position="2220"/>
    </location>
</feature>
<comment type="caution">
    <text evidence="21">The sequence shown here is derived from an EMBL/GenBank/DDBJ whole genome shotgun (WGS) entry which is preliminary data.</text>
</comment>
<dbReference type="InterPro" id="IPR043502">
    <property type="entry name" value="DNA/RNA_pol_sf"/>
</dbReference>
<dbReference type="Pfam" id="PF12775">
    <property type="entry name" value="AAA_7"/>
    <property type="match status" value="1"/>
</dbReference>
<dbReference type="CDD" id="cd00009">
    <property type="entry name" value="AAA"/>
    <property type="match status" value="1"/>
</dbReference>
<dbReference type="Pfam" id="PF00078">
    <property type="entry name" value="RVT_1"/>
    <property type="match status" value="2"/>
</dbReference>
<evidence type="ECO:0000256" key="5">
    <source>
        <dbReference type="ARBA" id="ARBA00022695"/>
    </source>
</evidence>
<feature type="region of interest" description="Disordered" evidence="19">
    <location>
        <begin position="2714"/>
        <end position="2755"/>
    </location>
</feature>
<dbReference type="InterPro" id="IPR041577">
    <property type="entry name" value="RT_RNaseH_2"/>
</dbReference>
<keyword evidence="9" id="KW-0255">Endonuclease</keyword>
<gene>
    <name evidence="21" type="ORF">CBR_g64</name>
</gene>
<keyword evidence="17" id="KW-0206">Cytoskeleton</keyword>
<dbReference type="Proteomes" id="UP000265515">
    <property type="component" value="Unassembled WGS sequence"/>
</dbReference>
<keyword evidence="6" id="KW-0493">Microtubule</keyword>
<keyword evidence="18" id="KW-0966">Cell projection</keyword>
<evidence type="ECO:0000256" key="4">
    <source>
        <dbReference type="ARBA" id="ARBA00022679"/>
    </source>
</evidence>
<evidence type="ECO:0000256" key="10">
    <source>
        <dbReference type="ARBA" id="ARBA00022801"/>
    </source>
</evidence>
<dbReference type="InterPro" id="IPR043128">
    <property type="entry name" value="Rev_trsase/Diguanyl_cyclase"/>
</dbReference>
<name>A0A388JLN9_CHABU</name>
<dbReference type="GO" id="GO:0005874">
    <property type="term" value="C:microtubule"/>
    <property type="evidence" value="ECO:0007669"/>
    <property type="project" value="UniProtKB-KW"/>
</dbReference>
<proteinExistence type="predicted"/>
<dbReference type="FunFam" id="3.40.50.300:FF:002141">
    <property type="entry name" value="Dynein heavy chain"/>
    <property type="match status" value="1"/>
</dbReference>
<keyword evidence="13" id="KW-0243">Dynein</keyword>
<feature type="region of interest" description="Disordered" evidence="19">
    <location>
        <begin position="412"/>
        <end position="543"/>
    </location>
</feature>
<dbReference type="STRING" id="69332.A0A388JLN9"/>
<feature type="compositionally biased region" description="Gly residues" evidence="19">
    <location>
        <begin position="499"/>
        <end position="514"/>
    </location>
</feature>
<dbReference type="Pfam" id="PF22597">
    <property type="entry name" value="DYN_lid"/>
    <property type="match status" value="1"/>
</dbReference>
<comment type="subcellular location">
    <subcellularLocation>
        <location evidence="1">Cytoplasm</location>
        <location evidence="1">Cytoskeleton</location>
        <location evidence="1">Cilium axoneme</location>
    </subcellularLocation>
</comment>
<dbReference type="FunFam" id="3.10.10.10:FF:000007">
    <property type="entry name" value="Retrovirus-related Pol polyprotein from transposon 17.6-like Protein"/>
    <property type="match status" value="1"/>
</dbReference>
<organism evidence="21 22">
    <name type="scientific">Chara braunii</name>
    <name type="common">Braun's stonewort</name>
    <dbReference type="NCBI Taxonomy" id="69332"/>
    <lineage>
        <taxon>Eukaryota</taxon>
        <taxon>Viridiplantae</taxon>
        <taxon>Streptophyta</taxon>
        <taxon>Charophyceae</taxon>
        <taxon>Charales</taxon>
        <taxon>Characeae</taxon>
        <taxon>Chara</taxon>
    </lineage>
</organism>
<dbReference type="InterPro" id="IPR024317">
    <property type="entry name" value="Dynein_heavy_chain_D4_dom"/>
</dbReference>
<accession>A0A388JLN9</accession>
<evidence type="ECO:0000256" key="17">
    <source>
        <dbReference type="ARBA" id="ARBA00023212"/>
    </source>
</evidence>
<keyword evidence="2" id="KW-0963">Cytoplasm</keyword>
<keyword evidence="3" id="KW-0645">Protease</keyword>
<dbReference type="Gene3D" id="1.10.8.710">
    <property type="match status" value="1"/>
</dbReference>
<dbReference type="InterPro" id="IPR054354">
    <property type="entry name" value="DYNC2H1-like_lid"/>
</dbReference>
<dbReference type="Pfam" id="PF17919">
    <property type="entry name" value="RT_RNaseH_2"/>
    <property type="match status" value="1"/>
</dbReference>
<dbReference type="GO" id="GO:0007018">
    <property type="term" value="P:microtubule-based movement"/>
    <property type="evidence" value="ECO:0007669"/>
    <property type="project" value="InterPro"/>
</dbReference>
<evidence type="ECO:0000256" key="12">
    <source>
        <dbReference type="ARBA" id="ARBA00022918"/>
    </source>
</evidence>
<dbReference type="CDD" id="cd09274">
    <property type="entry name" value="RNase_HI_RT_Ty3"/>
    <property type="match status" value="1"/>
</dbReference>
<feature type="domain" description="Reverse transcriptase" evidence="20">
    <location>
        <begin position="1628"/>
        <end position="1829"/>
    </location>
</feature>
<evidence type="ECO:0000256" key="7">
    <source>
        <dbReference type="ARBA" id="ARBA00022722"/>
    </source>
</evidence>
<dbReference type="GO" id="GO:0030286">
    <property type="term" value="C:dynein complex"/>
    <property type="evidence" value="ECO:0007669"/>
    <property type="project" value="UniProtKB-KW"/>
</dbReference>
<dbReference type="InterPro" id="IPR035699">
    <property type="entry name" value="AAA_6"/>
</dbReference>
<dbReference type="Pfam" id="PF12777">
    <property type="entry name" value="MT"/>
    <property type="match status" value="1"/>
</dbReference>
<dbReference type="Gene3D" id="1.20.920.20">
    <property type="match status" value="1"/>
</dbReference>
<keyword evidence="16" id="KW-0505">Motor protein</keyword>
<dbReference type="Gene3D" id="3.10.10.10">
    <property type="entry name" value="HIV Type 1 Reverse Transcriptase, subunit A, domain 1"/>
    <property type="match status" value="2"/>
</dbReference>
<feature type="region of interest" description="Disordered" evidence="19">
    <location>
        <begin position="2177"/>
        <end position="2223"/>
    </location>
</feature>
<dbReference type="GO" id="GO:0005930">
    <property type="term" value="C:axoneme"/>
    <property type="evidence" value="ECO:0007669"/>
    <property type="project" value="UniProtKB-SubCell"/>
</dbReference>
<dbReference type="Pfam" id="PF17917">
    <property type="entry name" value="RT_RNaseH"/>
    <property type="match status" value="1"/>
</dbReference>
<dbReference type="InterPro" id="IPR026983">
    <property type="entry name" value="DHC"/>
</dbReference>